<keyword evidence="3" id="KW-0012">Acyltransferase</keyword>
<keyword evidence="4" id="KW-1185">Reference proteome</keyword>
<evidence type="ECO:0000313" key="3">
    <source>
        <dbReference type="EMBL" id="MCX2524962.1"/>
    </source>
</evidence>
<sequence>MLISVQGLRAFAAWLVVFHHFMQVFFDFNATTTTGHLLSTRGQAGVDIFFVISGFVIYISTAGREMASHTFLIHRLARVVPAYWLYTLITAGIITFAGEVMPVYGVSMRELLYSLFFLPSQNPGGFGLYPILPVGWSLNFEMLFYVIFALSFVAGERYRLWLVAGLLAVMCPLLAQQPFISNFYTNPMMYEFILGIGIGVIYRRGYIPQGRWIPLMLAVLAVAFMLKFDDQSPYRLVTWGVPGALLVGCAISLEAHFQRLPLLKQLGDWSYSVYLVHIIVLWSGEYLLTRQLDISPAMTLLACLPVILGLSWLSFEVIEKRLSRMIRRCLA</sequence>
<feature type="transmembrane region" description="Helical" evidence="1">
    <location>
        <begin position="46"/>
        <end position="63"/>
    </location>
</feature>
<feature type="transmembrane region" description="Helical" evidence="1">
    <location>
        <begin position="269"/>
        <end position="288"/>
    </location>
</feature>
<dbReference type="Proteomes" id="UP001165678">
    <property type="component" value="Unassembled WGS sequence"/>
</dbReference>
<feature type="transmembrane region" description="Helical" evidence="1">
    <location>
        <begin position="160"/>
        <end position="176"/>
    </location>
</feature>
<feature type="domain" description="Acyltransferase 3" evidence="2">
    <location>
        <begin position="4"/>
        <end position="313"/>
    </location>
</feature>
<keyword evidence="3" id="KW-0808">Transferase</keyword>
<feature type="transmembrane region" description="Helical" evidence="1">
    <location>
        <begin position="294"/>
        <end position="318"/>
    </location>
</feature>
<gene>
    <name evidence="3" type="ORF">OQ287_11980</name>
</gene>
<feature type="transmembrane region" description="Helical" evidence="1">
    <location>
        <begin position="234"/>
        <end position="257"/>
    </location>
</feature>
<dbReference type="GO" id="GO:0016747">
    <property type="term" value="F:acyltransferase activity, transferring groups other than amino-acyl groups"/>
    <property type="evidence" value="ECO:0007669"/>
    <property type="project" value="InterPro"/>
</dbReference>
<dbReference type="RefSeq" id="WP_250938929.1">
    <property type="nucleotide sequence ID" value="NZ_JAMLJK010000003.1"/>
</dbReference>
<organism evidence="3 4">
    <name type="scientific">Larsenimonas rhizosphaerae</name>
    <dbReference type="NCBI Taxonomy" id="2944682"/>
    <lineage>
        <taxon>Bacteria</taxon>
        <taxon>Pseudomonadati</taxon>
        <taxon>Pseudomonadota</taxon>
        <taxon>Gammaproteobacteria</taxon>
        <taxon>Oceanospirillales</taxon>
        <taxon>Halomonadaceae</taxon>
        <taxon>Larsenimonas</taxon>
    </lineage>
</organism>
<keyword evidence="1" id="KW-0472">Membrane</keyword>
<reference evidence="3" key="1">
    <citation type="submission" date="2022-11" db="EMBL/GenBank/DDBJ databases">
        <title>Larsenimonas rhizosphaerae sp. nov., isolated from a tidal mudflat.</title>
        <authorList>
            <person name="Lee S.D."/>
            <person name="Kim I.S."/>
        </authorList>
    </citation>
    <scope>NUCLEOTIDE SEQUENCE</scope>
    <source>
        <strain evidence="3">GH2-1</strain>
    </source>
</reference>
<feature type="transmembrane region" description="Helical" evidence="1">
    <location>
        <begin position="83"/>
        <end position="106"/>
    </location>
</feature>
<dbReference type="InterPro" id="IPR002656">
    <property type="entry name" value="Acyl_transf_3_dom"/>
</dbReference>
<feature type="transmembrane region" description="Helical" evidence="1">
    <location>
        <begin position="188"/>
        <end position="205"/>
    </location>
</feature>
<feature type="transmembrane region" description="Helical" evidence="1">
    <location>
        <begin position="212"/>
        <end position="228"/>
    </location>
</feature>
<dbReference type="GO" id="GO:0000271">
    <property type="term" value="P:polysaccharide biosynthetic process"/>
    <property type="evidence" value="ECO:0007669"/>
    <property type="project" value="TreeGrafter"/>
</dbReference>
<evidence type="ECO:0000259" key="2">
    <source>
        <dbReference type="Pfam" id="PF01757"/>
    </source>
</evidence>
<dbReference type="Pfam" id="PF01757">
    <property type="entry name" value="Acyl_transf_3"/>
    <property type="match status" value="1"/>
</dbReference>
<keyword evidence="1" id="KW-0812">Transmembrane</keyword>
<comment type="caution">
    <text evidence="3">The sequence shown here is derived from an EMBL/GenBank/DDBJ whole genome shotgun (WGS) entry which is preliminary data.</text>
</comment>
<dbReference type="PANTHER" id="PTHR23028:SF53">
    <property type="entry name" value="ACYL_TRANSF_3 DOMAIN-CONTAINING PROTEIN"/>
    <property type="match status" value="1"/>
</dbReference>
<accession>A0AA42CUR6</accession>
<name>A0AA42CUR6_9GAMM</name>
<dbReference type="InterPro" id="IPR050879">
    <property type="entry name" value="Acyltransferase_3"/>
</dbReference>
<feature type="transmembrane region" description="Helical" evidence="1">
    <location>
        <begin position="7"/>
        <end position="26"/>
    </location>
</feature>
<feature type="transmembrane region" description="Helical" evidence="1">
    <location>
        <begin position="126"/>
        <end position="148"/>
    </location>
</feature>
<evidence type="ECO:0000256" key="1">
    <source>
        <dbReference type="SAM" id="Phobius"/>
    </source>
</evidence>
<keyword evidence="1" id="KW-1133">Transmembrane helix</keyword>
<dbReference type="EMBL" id="JAPIVE010000003">
    <property type="protein sequence ID" value="MCX2524962.1"/>
    <property type="molecule type" value="Genomic_DNA"/>
</dbReference>
<dbReference type="AlphaFoldDB" id="A0AA42CUR6"/>
<dbReference type="PANTHER" id="PTHR23028">
    <property type="entry name" value="ACETYLTRANSFERASE"/>
    <property type="match status" value="1"/>
</dbReference>
<dbReference type="GO" id="GO:0016020">
    <property type="term" value="C:membrane"/>
    <property type="evidence" value="ECO:0007669"/>
    <property type="project" value="TreeGrafter"/>
</dbReference>
<proteinExistence type="predicted"/>
<evidence type="ECO:0000313" key="4">
    <source>
        <dbReference type="Proteomes" id="UP001165678"/>
    </source>
</evidence>
<protein>
    <submittedName>
        <fullName evidence="3">Acyltransferase</fullName>
    </submittedName>
</protein>